<proteinExistence type="predicted"/>
<dbReference type="PANTHER" id="PTHR33376">
    <property type="match status" value="1"/>
</dbReference>
<protein>
    <submittedName>
        <fullName evidence="3">TRAP transporter substrate-binding protein</fullName>
    </submittedName>
</protein>
<name>A0A849P8E2_9BURK</name>
<dbReference type="InterPro" id="IPR018389">
    <property type="entry name" value="DctP_fam"/>
</dbReference>
<organism evidence="3 4">
    <name type="scientific">Pelistega suis</name>
    <dbReference type="NCBI Taxonomy" id="1631957"/>
    <lineage>
        <taxon>Bacteria</taxon>
        <taxon>Pseudomonadati</taxon>
        <taxon>Pseudomonadota</taxon>
        <taxon>Betaproteobacteria</taxon>
        <taxon>Burkholderiales</taxon>
        <taxon>Alcaligenaceae</taxon>
        <taxon>Pelistega</taxon>
    </lineage>
</organism>
<gene>
    <name evidence="3" type="ORF">HKX39_08815</name>
</gene>
<feature type="chain" id="PRO_5032737722" evidence="2">
    <location>
        <begin position="26"/>
        <end position="327"/>
    </location>
</feature>
<dbReference type="EMBL" id="JABGBN010000008">
    <property type="protein sequence ID" value="NOL52263.1"/>
    <property type="molecule type" value="Genomic_DNA"/>
</dbReference>
<evidence type="ECO:0000256" key="1">
    <source>
        <dbReference type="ARBA" id="ARBA00022729"/>
    </source>
</evidence>
<dbReference type="InterPro" id="IPR038404">
    <property type="entry name" value="TRAP_DctP_sf"/>
</dbReference>
<evidence type="ECO:0000313" key="3">
    <source>
        <dbReference type="EMBL" id="NOL52263.1"/>
    </source>
</evidence>
<reference evidence="3 4" key="1">
    <citation type="submission" date="2020-05" db="EMBL/GenBank/DDBJ databases">
        <authorList>
            <person name="Niu N."/>
        </authorList>
    </citation>
    <scope>NUCLEOTIDE SEQUENCE [LARGE SCALE GENOMIC DNA]</scope>
    <source>
        <strain evidence="3 4">3340-03</strain>
    </source>
</reference>
<comment type="caution">
    <text evidence="3">The sequence shown here is derived from an EMBL/GenBank/DDBJ whole genome shotgun (WGS) entry which is preliminary data.</text>
</comment>
<dbReference type="Gene3D" id="3.40.190.170">
    <property type="entry name" value="Bacterial extracellular solute-binding protein, family 7"/>
    <property type="match status" value="1"/>
</dbReference>
<evidence type="ECO:0000313" key="4">
    <source>
        <dbReference type="Proteomes" id="UP000537862"/>
    </source>
</evidence>
<dbReference type="PANTHER" id="PTHR33376:SF2">
    <property type="entry name" value="DICARBOXYLATE-BINDING PERIPLASMIC PROTEIN"/>
    <property type="match status" value="1"/>
</dbReference>
<accession>A0A849P8E2</accession>
<dbReference type="Pfam" id="PF03480">
    <property type="entry name" value="DctP"/>
    <property type="match status" value="1"/>
</dbReference>
<dbReference type="AlphaFoldDB" id="A0A849P8E2"/>
<dbReference type="GO" id="GO:0030246">
    <property type="term" value="F:carbohydrate binding"/>
    <property type="evidence" value="ECO:0007669"/>
    <property type="project" value="TreeGrafter"/>
</dbReference>
<keyword evidence="4" id="KW-1185">Reference proteome</keyword>
<keyword evidence="1 2" id="KW-0732">Signal</keyword>
<sequence>MKLSKLITGLTLALTSLAVGQVAHAKNFRLGLVTPATHVWTKAAESFSKDFETASNGEHKVTVFPAGQLGNEAQMLQQLQTGALDMAFLTAAELTNRHVDMGILFAPYLVKNVDQVPALLASKPAQDLLTDLPRKAGVVGVAYGTGGLRQMISVNAVQSVADLKGKKIRITPQVPLQDFYRNLGVAPISLPLSGVFDAMSNKQVDGTDMDLEIIVGLKLYDIADTTLLSNHMMWPVVGVVSARVWSTLSDSDKKNIQDIMSKYLVETGSIYSAKEKEWKQALLATGKNTKEVGPEFFQDAINQWEMKWEKQAPLLKALRDASKEISQ</sequence>
<dbReference type="Proteomes" id="UP000537862">
    <property type="component" value="Unassembled WGS sequence"/>
</dbReference>
<dbReference type="SUPFAM" id="SSF53850">
    <property type="entry name" value="Periplasmic binding protein-like II"/>
    <property type="match status" value="1"/>
</dbReference>
<evidence type="ECO:0000256" key="2">
    <source>
        <dbReference type="SAM" id="SignalP"/>
    </source>
</evidence>
<dbReference type="GO" id="GO:0055085">
    <property type="term" value="P:transmembrane transport"/>
    <property type="evidence" value="ECO:0007669"/>
    <property type="project" value="InterPro"/>
</dbReference>
<dbReference type="CDD" id="cd13603">
    <property type="entry name" value="PBP2_TRAP_Siap_TeaA_like"/>
    <property type="match status" value="1"/>
</dbReference>
<feature type="signal peptide" evidence="2">
    <location>
        <begin position="1"/>
        <end position="25"/>
    </location>
</feature>
<dbReference type="NCBIfam" id="NF037995">
    <property type="entry name" value="TRAP_S1"/>
    <property type="match status" value="1"/>
</dbReference>